<proteinExistence type="predicted"/>
<dbReference type="EMBL" id="NUVX01000130">
    <property type="protein sequence ID" value="PFJ24627.1"/>
    <property type="molecule type" value="Genomic_DNA"/>
</dbReference>
<name>A0A9X6WGP7_BACTU</name>
<sequence>MEEQDFYESLMQYFVQNKIDAMVYHDTFTHERYAAFGKETIGIPRLFIDRDKSIGNIDTYGIEFYEPLEKQIINDFQNYGVHLHHFLKTYHNQKGNGYIIYRRNKSFRNHFLKEIENDVVYSIFEKDHCLISSGMNIFHFLNHSSLHWCLYSNSMVIDTFKEVEKLFSSLKELSDDTSFELGNTQIINSNLFTKGIHFKLRNKHYVLSFLEGKKLMIELRMIKYHKSSPLVFDATTPYTIKEKIEEVEQMNRLLFLFE</sequence>
<organism evidence="1 2">
    <name type="scientific">Bacillus thuringiensis</name>
    <dbReference type="NCBI Taxonomy" id="1428"/>
    <lineage>
        <taxon>Bacteria</taxon>
        <taxon>Bacillati</taxon>
        <taxon>Bacillota</taxon>
        <taxon>Bacilli</taxon>
        <taxon>Bacillales</taxon>
        <taxon>Bacillaceae</taxon>
        <taxon>Bacillus</taxon>
        <taxon>Bacillus cereus group</taxon>
    </lineage>
</organism>
<reference evidence="1 2" key="1">
    <citation type="submission" date="2017-09" db="EMBL/GenBank/DDBJ databases">
        <title>Large-scale bioinformatics analysis of Bacillus genomes uncovers conserved roles of natural products in bacterial physiology.</title>
        <authorList>
            <consortium name="Agbiome Team Llc"/>
            <person name="Bleich R.M."/>
            <person name="Grubbs K.J."/>
            <person name="Santa Maria K.C."/>
            <person name="Allen S.E."/>
            <person name="Farag S."/>
            <person name="Shank E.A."/>
            <person name="Bowers A."/>
        </authorList>
    </citation>
    <scope>NUCLEOTIDE SEQUENCE [LARGE SCALE GENOMIC DNA]</scope>
    <source>
        <strain evidence="1 2">AFS085496</strain>
    </source>
</reference>
<dbReference type="Proteomes" id="UP000224003">
    <property type="component" value="Unassembled WGS sequence"/>
</dbReference>
<evidence type="ECO:0000313" key="1">
    <source>
        <dbReference type="EMBL" id="PFJ24627.1"/>
    </source>
</evidence>
<gene>
    <name evidence="1" type="ORF">COJ15_36435</name>
</gene>
<comment type="caution">
    <text evidence="1">The sequence shown here is derived from an EMBL/GenBank/DDBJ whole genome shotgun (WGS) entry which is preliminary data.</text>
</comment>
<protein>
    <submittedName>
        <fullName evidence="1">Uncharacterized protein</fullName>
    </submittedName>
</protein>
<dbReference type="AlphaFoldDB" id="A0A9X6WGP7"/>
<evidence type="ECO:0000313" key="2">
    <source>
        <dbReference type="Proteomes" id="UP000224003"/>
    </source>
</evidence>
<accession>A0A9X6WGP7</accession>
<dbReference type="RefSeq" id="WP_098007405.1">
    <property type="nucleotide sequence ID" value="NZ_NUVX01000130.1"/>
</dbReference>